<dbReference type="Proteomes" id="UP000011668">
    <property type="component" value="Unassembled WGS sequence"/>
</dbReference>
<proteinExistence type="predicted"/>
<dbReference type="HOGENOM" id="CLU_2514186_0_0_1"/>
<dbReference type="AlphaFoldDB" id="L8WSL7"/>
<comment type="caution">
    <text evidence="1">The sequence shown here is derived from an EMBL/GenBank/DDBJ whole genome shotgun (WGS) entry which is preliminary data.</text>
</comment>
<protein>
    <submittedName>
        <fullName evidence="1">Uncharacterized protein</fullName>
    </submittedName>
</protein>
<evidence type="ECO:0000313" key="1">
    <source>
        <dbReference type="EMBL" id="ELU39379.1"/>
    </source>
</evidence>
<dbReference type="EMBL" id="AFRT01001786">
    <property type="protein sequence ID" value="ELU39379.1"/>
    <property type="molecule type" value="Genomic_DNA"/>
</dbReference>
<organism evidence="1 2">
    <name type="scientific">Thanatephorus cucumeris (strain AG1-IA)</name>
    <name type="common">Rice sheath blight fungus</name>
    <name type="synonym">Rhizoctonia solani</name>
    <dbReference type="NCBI Taxonomy" id="983506"/>
    <lineage>
        <taxon>Eukaryota</taxon>
        <taxon>Fungi</taxon>
        <taxon>Dikarya</taxon>
        <taxon>Basidiomycota</taxon>
        <taxon>Agaricomycotina</taxon>
        <taxon>Agaricomycetes</taxon>
        <taxon>Cantharellales</taxon>
        <taxon>Ceratobasidiaceae</taxon>
        <taxon>Rhizoctonia</taxon>
        <taxon>Rhizoctonia solani AG-1</taxon>
    </lineage>
</organism>
<name>L8WSL7_THACA</name>
<reference evidence="1 2" key="1">
    <citation type="journal article" date="2013" name="Nat. Commun.">
        <title>The evolution and pathogenic mechanisms of the rice sheath blight pathogen.</title>
        <authorList>
            <person name="Zheng A."/>
            <person name="Lin R."/>
            <person name="Xu L."/>
            <person name="Qin P."/>
            <person name="Tang C."/>
            <person name="Ai P."/>
            <person name="Zhang D."/>
            <person name="Liu Y."/>
            <person name="Sun Z."/>
            <person name="Feng H."/>
            <person name="Wang Y."/>
            <person name="Chen Y."/>
            <person name="Liang X."/>
            <person name="Fu R."/>
            <person name="Li Q."/>
            <person name="Zhang J."/>
            <person name="Yu X."/>
            <person name="Xie Z."/>
            <person name="Ding L."/>
            <person name="Guan P."/>
            <person name="Tang J."/>
            <person name="Liang Y."/>
            <person name="Wang S."/>
            <person name="Deng Q."/>
            <person name="Li S."/>
            <person name="Zhu J."/>
            <person name="Wang L."/>
            <person name="Liu H."/>
            <person name="Li P."/>
        </authorList>
    </citation>
    <scope>NUCLEOTIDE SEQUENCE [LARGE SCALE GENOMIC DNA]</scope>
    <source>
        <strain evidence="2">AG-1 IA</strain>
    </source>
</reference>
<keyword evidence="2" id="KW-1185">Reference proteome</keyword>
<sequence length="85" mass="10481">MDHWNHHYRSRHRDYRGQYGRYGHPFLCLCLFLYRDPFLLHPNQNIFQKRAIHHDVRGSRYRTLRMDDDGCSCLQKSQQPLENYT</sequence>
<gene>
    <name evidence="1" type="ORF">AG1IA_06584</name>
</gene>
<accession>L8WSL7</accession>
<evidence type="ECO:0000313" key="2">
    <source>
        <dbReference type="Proteomes" id="UP000011668"/>
    </source>
</evidence>